<evidence type="ECO:0000256" key="8">
    <source>
        <dbReference type="ARBA" id="ARBA00026106"/>
    </source>
</evidence>
<dbReference type="EMBL" id="JAFJMO010000004">
    <property type="protein sequence ID" value="KAJ8279907.1"/>
    <property type="molecule type" value="Genomic_DNA"/>
</dbReference>
<dbReference type="InterPro" id="IPR045088">
    <property type="entry name" value="ALAT1/2-like"/>
</dbReference>
<evidence type="ECO:0000259" key="10">
    <source>
        <dbReference type="Pfam" id="PF00155"/>
    </source>
</evidence>
<keyword evidence="4" id="KW-0808">Transferase</keyword>
<keyword evidence="5" id="KW-0663">Pyridoxal phosphate</keyword>
<dbReference type="GO" id="GO:0004021">
    <property type="term" value="F:L-alanine:2-oxoglutarate aminotransferase activity"/>
    <property type="evidence" value="ECO:0007669"/>
    <property type="project" value="UniProtKB-EC"/>
</dbReference>
<dbReference type="EC" id="2.6.1.2" evidence="8"/>
<comment type="cofactor">
    <cofactor evidence="1">
        <name>pyridoxal 5'-phosphate</name>
        <dbReference type="ChEBI" id="CHEBI:597326"/>
    </cofactor>
</comment>
<organism evidence="11 12">
    <name type="scientific">Conger conger</name>
    <name type="common">Conger eel</name>
    <name type="synonym">Muraena conger</name>
    <dbReference type="NCBI Taxonomy" id="82655"/>
    <lineage>
        <taxon>Eukaryota</taxon>
        <taxon>Metazoa</taxon>
        <taxon>Chordata</taxon>
        <taxon>Craniata</taxon>
        <taxon>Vertebrata</taxon>
        <taxon>Euteleostomi</taxon>
        <taxon>Actinopterygii</taxon>
        <taxon>Neopterygii</taxon>
        <taxon>Teleostei</taxon>
        <taxon>Anguilliformes</taxon>
        <taxon>Congridae</taxon>
        <taxon>Conger</taxon>
    </lineage>
</organism>
<dbReference type="Pfam" id="PF00155">
    <property type="entry name" value="Aminotran_1_2"/>
    <property type="match status" value="1"/>
</dbReference>
<evidence type="ECO:0000256" key="3">
    <source>
        <dbReference type="ARBA" id="ARBA00022576"/>
    </source>
</evidence>
<dbReference type="FunFam" id="3.40.640.10:FF:000236">
    <property type="entry name" value="Alanine aminotransferase 2"/>
    <property type="match status" value="1"/>
</dbReference>
<gene>
    <name evidence="11" type="ORF">COCON_G00069730</name>
</gene>
<dbReference type="CDD" id="cd00609">
    <property type="entry name" value="AAT_like"/>
    <property type="match status" value="1"/>
</dbReference>
<comment type="subunit">
    <text evidence="2">Homodimer.</text>
</comment>
<dbReference type="GO" id="GO:0030170">
    <property type="term" value="F:pyridoxal phosphate binding"/>
    <property type="evidence" value="ECO:0007669"/>
    <property type="project" value="InterPro"/>
</dbReference>
<dbReference type="Proteomes" id="UP001152803">
    <property type="component" value="Unassembled WGS sequence"/>
</dbReference>
<keyword evidence="12" id="KW-1185">Reference proteome</keyword>
<evidence type="ECO:0000256" key="4">
    <source>
        <dbReference type="ARBA" id="ARBA00022679"/>
    </source>
</evidence>
<dbReference type="Gene3D" id="3.90.1150.10">
    <property type="entry name" value="Aspartate Aminotransferase, domain 1"/>
    <property type="match status" value="1"/>
</dbReference>
<evidence type="ECO:0000256" key="1">
    <source>
        <dbReference type="ARBA" id="ARBA00001933"/>
    </source>
</evidence>
<evidence type="ECO:0000256" key="2">
    <source>
        <dbReference type="ARBA" id="ARBA00011738"/>
    </source>
</evidence>
<dbReference type="Gene3D" id="1.10.287.1970">
    <property type="match status" value="1"/>
</dbReference>
<dbReference type="InterPro" id="IPR015424">
    <property type="entry name" value="PyrdxlP-dep_Trfase"/>
</dbReference>
<dbReference type="PANTHER" id="PTHR11751">
    <property type="entry name" value="ALANINE AMINOTRANSFERASE"/>
    <property type="match status" value="1"/>
</dbReference>
<sequence length="490" mass="52861">MGDEGCGSPGKRATGAVFRDGGVTVDVCAQRAVNPRARESQLGQVTHGLKQDSQKPDKEVIDMCWGDPHSAGIKPLSFVRQVLAACLHPELLHSDRLSVDARQRAQRLLGACRGGSVGSYTPVYGLPHVQCSVAEFITRRDGGVACLPENIIISSDPLRLLLFLLAAGEGASRAGVLTPAPVCHTVAVALAEVGVVSVPYPLCEERGWALQANELRGVLQASRGRCDPRALYVANPGDPTGHVQSRDSIEEVIRLAAEERLFLLVNEADQDSVHGEGCEFVSYRKVLSEMGPGFSDTVELASLHSISRGFMGEGGLCSGYMELLNVDPAVAALFPSGLLAGHLPPVLGQLALDVMVKPPRPGDPSHPTYAEEVRSRRETLMGNVRRVQEVLDALPGVSCVPGLGGHYTFPRLHLPRAALEQAESAGVEADLLYCRKLLEQEGVCVRPGCEFGQSEGTHHIRLHVMVPPEVLEEALVRLKRFHLRFMREFS</sequence>
<evidence type="ECO:0000256" key="5">
    <source>
        <dbReference type="ARBA" id="ARBA00022898"/>
    </source>
</evidence>
<dbReference type="InterPro" id="IPR015421">
    <property type="entry name" value="PyrdxlP-dep_Trfase_major"/>
</dbReference>
<evidence type="ECO:0000313" key="11">
    <source>
        <dbReference type="EMBL" id="KAJ8279907.1"/>
    </source>
</evidence>
<dbReference type="InterPro" id="IPR004839">
    <property type="entry name" value="Aminotransferase_I/II_large"/>
</dbReference>
<dbReference type="OrthoDB" id="1732682at2759"/>
<keyword evidence="3" id="KW-0032">Aminotransferase</keyword>
<dbReference type="AlphaFoldDB" id="A0A9Q1DT11"/>
<dbReference type="Gene3D" id="3.40.640.10">
    <property type="entry name" value="Type I PLP-dependent aspartate aminotransferase-like (Major domain)"/>
    <property type="match status" value="1"/>
</dbReference>
<feature type="domain" description="Aminotransferase class I/classII large" evidence="10">
    <location>
        <begin position="99"/>
        <end position="478"/>
    </location>
</feature>
<evidence type="ECO:0000256" key="7">
    <source>
        <dbReference type="ARBA" id="ARBA00025785"/>
    </source>
</evidence>
<evidence type="ECO:0000313" key="12">
    <source>
        <dbReference type="Proteomes" id="UP001152803"/>
    </source>
</evidence>
<reference evidence="11" key="1">
    <citation type="journal article" date="2023" name="Science">
        <title>Genome structures resolve the early diversification of teleost fishes.</title>
        <authorList>
            <person name="Parey E."/>
            <person name="Louis A."/>
            <person name="Montfort J."/>
            <person name="Bouchez O."/>
            <person name="Roques C."/>
            <person name="Iampietro C."/>
            <person name="Lluch J."/>
            <person name="Castinel A."/>
            <person name="Donnadieu C."/>
            <person name="Desvignes T."/>
            <person name="Floi Bucao C."/>
            <person name="Jouanno E."/>
            <person name="Wen M."/>
            <person name="Mejri S."/>
            <person name="Dirks R."/>
            <person name="Jansen H."/>
            <person name="Henkel C."/>
            <person name="Chen W.J."/>
            <person name="Zahm M."/>
            <person name="Cabau C."/>
            <person name="Klopp C."/>
            <person name="Thompson A.W."/>
            <person name="Robinson-Rechavi M."/>
            <person name="Braasch I."/>
            <person name="Lecointre G."/>
            <person name="Bobe J."/>
            <person name="Postlethwait J.H."/>
            <person name="Berthelot C."/>
            <person name="Roest Crollius H."/>
            <person name="Guiguen Y."/>
        </authorList>
    </citation>
    <scope>NUCLEOTIDE SEQUENCE</scope>
    <source>
        <strain evidence="11">Concon-B</strain>
    </source>
</reference>
<accession>A0A9Q1DT11</accession>
<dbReference type="InterPro" id="IPR015422">
    <property type="entry name" value="PyrdxlP-dep_Trfase_small"/>
</dbReference>
<comment type="caution">
    <text evidence="11">The sequence shown here is derived from an EMBL/GenBank/DDBJ whole genome shotgun (WGS) entry which is preliminary data.</text>
</comment>
<comment type="catalytic activity">
    <reaction evidence="9">
        <text>L-alanine + 2-oxoglutarate = pyruvate + L-glutamate</text>
        <dbReference type="Rhea" id="RHEA:19453"/>
        <dbReference type="ChEBI" id="CHEBI:15361"/>
        <dbReference type="ChEBI" id="CHEBI:16810"/>
        <dbReference type="ChEBI" id="CHEBI:29985"/>
        <dbReference type="ChEBI" id="CHEBI:57972"/>
        <dbReference type="EC" id="2.6.1.2"/>
    </reaction>
</comment>
<comment type="similarity">
    <text evidence="7">Belongs to the class-I pyridoxal-phosphate-dependent aminotransferase family. Alanine aminotransferase subfamily.</text>
</comment>
<dbReference type="SUPFAM" id="SSF53383">
    <property type="entry name" value="PLP-dependent transferases"/>
    <property type="match status" value="1"/>
</dbReference>
<name>A0A9Q1DT11_CONCO</name>
<dbReference type="PANTHER" id="PTHR11751:SF469">
    <property type="entry name" value="ALANINE TRANSAMINASE"/>
    <property type="match status" value="1"/>
</dbReference>
<evidence type="ECO:0000256" key="9">
    <source>
        <dbReference type="ARBA" id="ARBA00047412"/>
    </source>
</evidence>
<comment type="pathway">
    <text evidence="6">Amino-acid degradation; L-alanine degradation via transaminase pathway; pyruvate from L-alanine: step 1/1.</text>
</comment>
<proteinExistence type="inferred from homology"/>
<evidence type="ECO:0000256" key="6">
    <source>
        <dbReference type="ARBA" id="ARBA00025708"/>
    </source>
</evidence>
<protein>
    <recommendedName>
        <fullName evidence="8">alanine transaminase</fullName>
        <ecNumber evidence="8">2.6.1.2</ecNumber>
    </recommendedName>
</protein>